<evidence type="ECO:0000256" key="1">
    <source>
        <dbReference type="SAM" id="MobiDB-lite"/>
    </source>
</evidence>
<evidence type="ECO:0000313" key="3">
    <source>
        <dbReference type="Proteomes" id="UP001174936"/>
    </source>
</evidence>
<dbReference type="AlphaFoldDB" id="A0AA39Y4Q6"/>
<name>A0AA39Y4Q6_9PEZI</name>
<feature type="compositionally biased region" description="Polar residues" evidence="1">
    <location>
        <begin position="182"/>
        <end position="192"/>
    </location>
</feature>
<dbReference type="EMBL" id="JAULSV010000004">
    <property type="protein sequence ID" value="KAK0646004.1"/>
    <property type="molecule type" value="Genomic_DNA"/>
</dbReference>
<reference evidence="2" key="1">
    <citation type="submission" date="2023-06" db="EMBL/GenBank/DDBJ databases">
        <title>Genome-scale phylogeny and comparative genomics of the fungal order Sordariales.</title>
        <authorList>
            <consortium name="Lawrence Berkeley National Laboratory"/>
            <person name="Hensen N."/>
            <person name="Bonometti L."/>
            <person name="Westerberg I."/>
            <person name="Brannstrom I.O."/>
            <person name="Guillou S."/>
            <person name="Cros-Aarteil S."/>
            <person name="Calhoun S."/>
            <person name="Haridas S."/>
            <person name="Kuo A."/>
            <person name="Mondo S."/>
            <person name="Pangilinan J."/>
            <person name="Riley R."/>
            <person name="Labutti K."/>
            <person name="Andreopoulos B."/>
            <person name="Lipzen A."/>
            <person name="Chen C."/>
            <person name="Yanf M."/>
            <person name="Daum C."/>
            <person name="Ng V."/>
            <person name="Clum A."/>
            <person name="Steindorff A."/>
            <person name="Ohm R."/>
            <person name="Martin F."/>
            <person name="Silar P."/>
            <person name="Natvig D."/>
            <person name="Lalanne C."/>
            <person name="Gautier V."/>
            <person name="Ament-Velasquez S.L."/>
            <person name="Kruys A."/>
            <person name="Hutchinson M.I."/>
            <person name="Powell A.J."/>
            <person name="Barry K."/>
            <person name="Miller A.N."/>
            <person name="Grigoriev I.V."/>
            <person name="Debuchy R."/>
            <person name="Gladieux P."/>
            <person name="Thoren M.H."/>
            <person name="Johannesson H."/>
        </authorList>
    </citation>
    <scope>NUCLEOTIDE SEQUENCE</scope>
    <source>
        <strain evidence="2">SMH2532-1</strain>
    </source>
</reference>
<feature type="compositionally biased region" description="Low complexity" evidence="1">
    <location>
        <begin position="376"/>
        <end position="387"/>
    </location>
</feature>
<feature type="region of interest" description="Disordered" evidence="1">
    <location>
        <begin position="365"/>
        <end position="387"/>
    </location>
</feature>
<accession>A0AA39Y4Q6</accession>
<gene>
    <name evidence="2" type="ORF">B0T16DRAFT_457976</name>
</gene>
<comment type="caution">
    <text evidence="2">The sequence shown here is derived from an EMBL/GenBank/DDBJ whole genome shotgun (WGS) entry which is preliminary data.</text>
</comment>
<feature type="region of interest" description="Disordered" evidence="1">
    <location>
        <begin position="1"/>
        <end position="92"/>
    </location>
</feature>
<dbReference type="Proteomes" id="UP001174936">
    <property type="component" value="Unassembled WGS sequence"/>
</dbReference>
<keyword evidence="3" id="KW-1185">Reference proteome</keyword>
<sequence length="539" mass="58924">MAVNTDHELVSDPAQDDDLDSLFGGGDDDDYASLFTEDVGASEPLFELRESDSETTLLTPHSSPPEAANSSFQLTLPTPPTPKPHKGPELSLPLTLPQRPSPNEPLEFTFPTVPDPPGAALLLWDGHTSGDPVVSTESFTHTSLTSTPLTAASSIPPHSGAEIDALLNEMWGSFANEEVIVNTPSEPSNGDRPQQDDHTSLGADDTGLTLDQIPGFRYATVGTMRNLRLPCRIDESAEAAEVLVPYLTLSRETKVEDQYRGLELDSKAGKRLRKEVKEYLEESPFAVLGDRRGVDQLVIKKALNNAAFYMLVNEGWGAKWFGPNCETAQTRTLFWPVNSTLILVHFVRLLNRVIYNANQYRSQIRRHGGEDQRNTPASTPSRSSSVAPAPVFSAAAVYGTTGSTVTRLHTQPPNPLLDSLVTSAVNAKRKRSYSAVNPTYEVEVPDDAKLTYRVCVRDLADGSELGSPATYKHGSLPMSQGVYSYLKNLLEVAGHEPIFEILTPAGVKRIDNEVEWDGAVVSVYNRRRSGSQVEVDIWV</sequence>
<protein>
    <submittedName>
        <fullName evidence="2">Uncharacterized protein</fullName>
    </submittedName>
</protein>
<evidence type="ECO:0000313" key="2">
    <source>
        <dbReference type="EMBL" id="KAK0646004.1"/>
    </source>
</evidence>
<feature type="compositionally biased region" description="Acidic residues" evidence="1">
    <location>
        <begin position="14"/>
        <end position="31"/>
    </location>
</feature>
<feature type="compositionally biased region" description="Basic and acidic residues" evidence="1">
    <location>
        <begin position="1"/>
        <end position="10"/>
    </location>
</feature>
<feature type="region of interest" description="Disordered" evidence="1">
    <location>
        <begin position="181"/>
        <end position="206"/>
    </location>
</feature>
<organism evidence="2 3">
    <name type="scientific">Cercophora newfieldiana</name>
    <dbReference type="NCBI Taxonomy" id="92897"/>
    <lineage>
        <taxon>Eukaryota</taxon>
        <taxon>Fungi</taxon>
        <taxon>Dikarya</taxon>
        <taxon>Ascomycota</taxon>
        <taxon>Pezizomycotina</taxon>
        <taxon>Sordariomycetes</taxon>
        <taxon>Sordariomycetidae</taxon>
        <taxon>Sordariales</taxon>
        <taxon>Lasiosphaeriaceae</taxon>
        <taxon>Cercophora</taxon>
    </lineage>
</organism>
<proteinExistence type="predicted"/>